<dbReference type="GO" id="GO:0003676">
    <property type="term" value="F:nucleic acid binding"/>
    <property type="evidence" value="ECO:0007669"/>
    <property type="project" value="InterPro"/>
</dbReference>
<dbReference type="EMBL" id="CM001220">
    <property type="protein sequence ID" value="AES88145.1"/>
    <property type="molecule type" value="Genomic_DNA"/>
</dbReference>
<protein>
    <submittedName>
        <fullName evidence="5">mTERF protein</fullName>
    </submittedName>
</protein>
<evidence type="ECO:0000313" key="6">
    <source>
        <dbReference type="EnsemblPlants" id="AES88145"/>
    </source>
</evidence>
<dbReference type="PANTHER" id="PTHR13068:SF91">
    <property type="entry name" value="TRANSCRIPTION TERMINATION FACTOR FAMILY PROTEIN"/>
    <property type="match status" value="1"/>
</dbReference>
<feature type="region of interest" description="Disordered" evidence="4">
    <location>
        <begin position="159"/>
        <end position="185"/>
    </location>
</feature>
<reference evidence="5 7" key="2">
    <citation type="journal article" date="2014" name="BMC Genomics">
        <title>An improved genome release (version Mt4.0) for the model legume Medicago truncatula.</title>
        <authorList>
            <person name="Tang H."/>
            <person name="Krishnakumar V."/>
            <person name="Bidwell S."/>
            <person name="Rosen B."/>
            <person name="Chan A."/>
            <person name="Zhou S."/>
            <person name="Gentzbittel L."/>
            <person name="Childs K.L."/>
            <person name="Yandell M."/>
            <person name="Gundlach H."/>
            <person name="Mayer K.F."/>
            <person name="Schwartz D.C."/>
            <person name="Town C.D."/>
        </authorList>
    </citation>
    <scope>GENOME REANNOTATION</scope>
    <source>
        <strain evidence="6 7">cv. Jemalong A17</strain>
    </source>
</reference>
<proteinExistence type="inferred from homology"/>
<feature type="compositionally biased region" description="Basic residues" evidence="4">
    <location>
        <begin position="173"/>
        <end position="185"/>
    </location>
</feature>
<feature type="compositionally biased region" description="Basic and acidic residues" evidence="4">
    <location>
        <begin position="161"/>
        <end position="172"/>
    </location>
</feature>
<evidence type="ECO:0000256" key="4">
    <source>
        <dbReference type="SAM" id="MobiDB-lite"/>
    </source>
</evidence>
<dbReference type="Pfam" id="PF02536">
    <property type="entry name" value="mTERF"/>
    <property type="match status" value="1"/>
</dbReference>
<dbReference type="Gene3D" id="1.25.70.10">
    <property type="entry name" value="Transcription termination factor 3, mitochondrial"/>
    <property type="match status" value="1"/>
</dbReference>
<dbReference type="InterPro" id="IPR003690">
    <property type="entry name" value="MTERF"/>
</dbReference>
<dbReference type="AlphaFoldDB" id="G7JDL3"/>
<keyword evidence="7" id="KW-1185">Reference proteome</keyword>
<name>G7JDL3_MEDTR</name>
<evidence type="ECO:0000256" key="2">
    <source>
        <dbReference type="ARBA" id="ARBA00022472"/>
    </source>
</evidence>
<keyword evidence="3" id="KW-0809">Transit peptide</keyword>
<dbReference type="GO" id="GO:0006353">
    <property type="term" value="P:DNA-templated transcription termination"/>
    <property type="evidence" value="ECO:0007669"/>
    <property type="project" value="UniProtKB-KW"/>
</dbReference>
<reference evidence="5 7" key="1">
    <citation type="journal article" date="2011" name="Nature">
        <title>The Medicago genome provides insight into the evolution of rhizobial symbioses.</title>
        <authorList>
            <person name="Young N.D."/>
            <person name="Debelle F."/>
            <person name="Oldroyd G.E."/>
            <person name="Geurts R."/>
            <person name="Cannon S.B."/>
            <person name="Udvardi M.K."/>
            <person name="Benedito V.A."/>
            <person name="Mayer K.F."/>
            <person name="Gouzy J."/>
            <person name="Schoof H."/>
            <person name="Van de Peer Y."/>
            <person name="Proost S."/>
            <person name="Cook D.R."/>
            <person name="Meyers B.C."/>
            <person name="Spannagl M."/>
            <person name="Cheung F."/>
            <person name="De Mita S."/>
            <person name="Krishnakumar V."/>
            <person name="Gundlach H."/>
            <person name="Zhou S."/>
            <person name="Mudge J."/>
            <person name="Bharti A.K."/>
            <person name="Murray J.D."/>
            <person name="Naoumkina M.A."/>
            <person name="Rosen B."/>
            <person name="Silverstein K.A."/>
            <person name="Tang H."/>
            <person name="Rombauts S."/>
            <person name="Zhao P.X."/>
            <person name="Zhou P."/>
            <person name="Barbe V."/>
            <person name="Bardou P."/>
            <person name="Bechner M."/>
            <person name="Bellec A."/>
            <person name="Berger A."/>
            <person name="Berges H."/>
            <person name="Bidwell S."/>
            <person name="Bisseling T."/>
            <person name="Choisne N."/>
            <person name="Couloux A."/>
            <person name="Denny R."/>
            <person name="Deshpande S."/>
            <person name="Dai X."/>
            <person name="Doyle J.J."/>
            <person name="Dudez A.M."/>
            <person name="Farmer A.D."/>
            <person name="Fouteau S."/>
            <person name="Franken C."/>
            <person name="Gibelin C."/>
            <person name="Gish J."/>
            <person name="Goldstein S."/>
            <person name="Gonzalez A.J."/>
            <person name="Green P.J."/>
            <person name="Hallab A."/>
            <person name="Hartog M."/>
            <person name="Hua A."/>
            <person name="Humphray S.J."/>
            <person name="Jeong D.H."/>
            <person name="Jing Y."/>
            <person name="Jocker A."/>
            <person name="Kenton S.M."/>
            <person name="Kim D.J."/>
            <person name="Klee K."/>
            <person name="Lai H."/>
            <person name="Lang C."/>
            <person name="Lin S."/>
            <person name="Macmil S.L."/>
            <person name="Magdelenat G."/>
            <person name="Matthews L."/>
            <person name="McCorrison J."/>
            <person name="Monaghan E.L."/>
            <person name="Mun J.H."/>
            <person name="Najar F.Z."/>
            <person name="Nicholson C."/>
            <person name="Noirot C."/>
            <person name="O'Bleness M."/>
            <person name="Paule C.R."/>
            <person name="Poulain J."/>
            <person name="Prion F."/>
            <person name="Qin B."/>
            <person name="Qu C."/>
            <person name="Retzel E.F."/>
            <person name="Riddle C."/>
            <person name="Sallet E."/>
            <person name="Samain S."/>
            <person name="Samson N."/>
            <person name="Sanders I."/>
            <person name="Saurat O."/>
            <person name="Scarpelli C."/>
            <person name="Schiex T."/>
            <person name="Segurens B."/>
            <person name="Severin A.J."/>
            <person name="Sherrier D.J."/>
            <person name="Shi R."/>
            <person name="Sims S."/>
            <person name="Singer S.R."/>
            <person name="Sinharoy S."/>
            <person name="Sterck L."/>
            <person name="Viollet A."/>
            <person name="Wang B.B."/>
            <person name="Wang K."/>
            <person name="Wang M."/>
            <person name="Wang X."/>
            <person name="Warfsmann J."/>
            <person name="Weissenbach J."/>
            <person name="White D.D."/>
            <person name="White J.D."/>
            <person name="Wiley G.B."/>
            <person name="Wincker P."/>
            <person name="Xing Y."/>
            <person name="Yang L."/>
            <person name="Yao Z."/>
            <person name="Ying F."/>
            <person name="Zhai J."/>
            <person name="Zhou L."/>
            <person name="Zuber A."/>
            <person name="Denarie J."/>
            <person name="Dixon R.A."/>
            <person name="May G.D."/>
            <person name="Schwartz D.C."/>
            <person name="Rogers J."/>
            <person name="Quetier F."/>
            <person name="Town C.D."/>
            <person name="Roe B.A."/>
        </authorList>
    </citation>
    <scope>NUCLEOTIDE SEQUENCE [LARGE SCALE GENOMIC DNA]</scope>
    <source>
        <strain evidence="5">A17</strain>
        <strain evidence="6 7">cv. Jemalong A17</strain>
    </source>
</reference>
<keyword evidence="2" id="KW-0805">Transcription regulation</keyword>
<evidence type="ECO:0000313" key="5">
    <source>
        <dbReference type="EMBL" id="AES88145.1"/>
    </source>
</evidence>
<dbReference type="eggNOG" id="KOG1267">
    <property type="taxonomic scope" value="Eukaryota"/>
</dbReference>
<gene>
    <name evidence="5" type="ordered locus">MTR_4g049400</name>
</gene>
<dbReference type="PANTHER" id="PTHR13068">
    <property type="entry name" value="CGI-12 PROTEIN-RELATED"/>
    <property type="match status" value="1"/>
</dbReference>
<sequence>MMKKWFLSQNVVQGIITAKSNHPLLHQYFSFPISLTRFSTTTSESELVTPPFAVSYLIDNFGFTPEICFQSFQQQTCSFQICRKPNSVINFFKNRDFAHSDIRIINRKAPWFVSLQSHNIILPKFEFFLSKGATSSDIVSFVTANPTILQIREYESNSQNHESKQIATNKRDQQRRKNNAPKNARKKIKRLKRKTFFFFAALDTLKKKKKSDNDKKNNGCVLGSDTVECNPLG</sequence>
<keyword evidence="2" id="KW-0806">Transcription termination</keyword>
<evidence type="ECO:0000256" key="3">
    <source>
        <dbReference type="ARBA" id="ARBA00022946"/>
    </source>
</evidence>
<dbReference type="PaxDb" id="3880-AES88145"/>
<dbReference type="Proteomes" id="UP000002051">
    <property type="component" value="Chromosome 4"/>
</dbReference>
<reference evidence="6" key="3">
    <citation type="submission" date="2015-04" db="UniProtKB">
        <authorList>
            <consortium name="EnsemblPlants"/>
        </authorList>
    </citation>
    <scope>IDENTIFICATION</scope>
    <source>
        <strain evidence="6">cv. Jemalong A17</strain>
    </source>
</reference>
<dbReference type="GO" id="GO:0009507">
    <property type="term" value="C:chloroplast"/>
    <property type="evidence" value="ECO:0000318"/>
    <property type="project" value="GO_Central"/>
</dbReference>
<keyword evidence="2" id="KW-0804">Transcription</keyword>
<dbReference type="GO" id="GO:0009658">
    <property type="term" value="P:chloroplast organization"/>
    <property type="evidence" value="ECO:0000318"/>
    <property type="project" value="GO_Central"/>
</dbReference>
<dbReference type="InterPro" id="IPR038538">
    <property type="entry name" value="MTERF_sf"/>
</dbReference>
<evidence type="ECO:0000256" key="1">
    <source>
        <dbReference type="ARBA" id="ARBA00007692"/>
    </source>
</evidence>
<dbReference type="EnsemblPlants" id="AES88145">
    <property type="protein sequence ID" value="AES88145"/>
    <property type="gene ID" value="MTR_4g049400"/>
</dbReference>
<accession>G7JDL3</accession>
<organism evidence="5 7">
    <name type="scientific">Medicago truncatula</name>
    <name type="common">Barrel medic</name>
    <name type="synonym">Medicago tribuloides</name>
    <dbReference type="NCBI Taxonomy" id="3880"/>
    <lineage>
        <taxon>Eukaryota</taxon>
        <taxon>Viridiplantae</taxon>
        <taxon>Streptophyta</taxon>
        <taxon>Embryophyta</taxon>
        <taxon>Tracheophyta</taxon>
        <taxon>Spermatophyta</taxon>
        <taxon>Magnoliopsida</taxon>
        <taxon>eudicotyledons</taxon>
        <taxon>Gunneridae</taxon>
        <taxon>Pentapetalae</taxon>
        <taxon>rosids</taxon>
        <taxon>fabids</taxon>
        <taxon>Fabales</taxon>
        <taxon>Fabaceae</taxon>
        <taxon>Papilionoideae</taxon>
        <taxon>50 kb inversion clade</taxon>
        <taxon>NPAAA clade</taxon>
        <taxon>Hologalegina</taxon>
        <taxon>IRL clade</taxon>
        <taxon>Trifolieae</taxon>
        <taxon>Medicago</taxon>
    </lineage>
</organism>
<dbReference type="HOGENOM" id="CLU_1191423_0_0_1"/>
<comment type="similarity">
    <text evidence="1">Belongs to the mTERF family.</text>
</comment>
<evidence type="ECO:0000313" key="7">
    <source>
        <dbReference type="Proteomes" id="UP000002051"/>
    </source>
</evidence>